<gene>
    <name evidence="7" type="ORF">Vretimale_15972</name>
</gene>
<proteinExistence type="inferred from homology"/>
<feature type="domain" description="tRNA/rRNA methyltransferase SpoU type" evidence="6">
    <location>
        <begin position="36"/>
        <end position="152"/>
    </location>
</feature>
<evidence type="ECO:0000313" key="7">
    <source>
        <dbReference type="EMBL" id="GIM12667.1"/>
    </source>
</evidence>
<evidence type="ECO:0000313" key="8">
    <source>
        <dbReference type="Proteomes" id="UP000722791"/>
    </source>
</evidence>
<dbReference type="PANTHER" id="PTHR46103:SF1">
    <property type="entry name" value="RRNA METHYLTRANSFERASE 1, MITOCHONDRIAL"/>
    <property type="match status" value="1"/>
</dbReference>
<protein>
    <recommendedName>
        <fullName evidence="6">tRNA/rRNA methyltransferase SpoU type domain-containing protein</fullName>
    </recommendedName>
</protein>
<evidence type="ECO:0000256" key="1">
    <source>
        <dbReference type="ARBA" id="ARBA00007228"/>
    </source>
</evidence>
<organism evidence="7 8">
    <name type="scientific">Volvox reticuliferus</name>
    <dbReference type="NCBI Taxonomy" id="1737510"/>
    <lineage>
        <taxon>Eukaryota</taxon>
        <taxon>Viridiplantae</taxon>
        <taxon>Chlorophyta</taxon>
        <taxon>core chlorophytes</taxon>
        <taxon>Chlorophyceae</taxon>
        <taxon>CS clade</taxon>
        <taxon>Chlamydomonadales</taxon>
        <taxon>Volvocaceae</taxon>
        <taxon>Volvox</taxon>
    </lineage>
</organism>
<sequence length="224" mass="22535">MLRPSPGLPPCGGLLPGGLPPAYSSHSRRIPVPALQQNLGAVVRSAYCLGAAGVLACSRNCAPLSAVVSKASAGALEALQLYSCHNLPRTLLDARDNKGWAVLGAAAGSGSEPVGQVRVDRPTILVLGSEGFGLRTNVRRACGALVRINMAPATIARGSGDAAATPQSQKVTVVRGLVDSLNVSVATGILLHSLINSATEAGAAEAAREGAPEAAALGLRPLEG</sequence>
<comment type="similarity">
    <text evidence="1">Belongs to the class IV-like SAM-binding methyltransferase superfamily. RNA methyltransferase TrmH family.</text>
</comment>
<dbReference type="InterPro" id="IPR029026">
    <property type="entry name" value="tRNA_m1G_MTases_N"/>
</dbReference>
<keyword evidence="3" id="KW-0489">Methyltransferase</keyword>
<dbReference type="InterPro" id="IPR047261">
    <property type="entry name" value="MRM1_MeTrfase_dom"/>
</dbReference>
<dbReference type="InterPro" id="IPR047182">
    <property type="entry name" value="MRM1"/>
</dbReference>
<keyword evidence="4" id="KW-0808">Transferase</keyword>
<evidence type="ECO:0000256" key="4">
    <source>
        <dbReference type="ARBA" id="ARBA00022679"/>
    </source>
</evidence>
<dbReference type="InterPro" id="IPR029028">
    <property type="entry name" value="Alpha/beta_knot_MTases"/>
</dbReference>
<dbReference type="InterPro" id="IPR001537">
    <property type="entry name" value="SpoU_MeTrfase"/>
</dbReference>
<dbReference type="GO" id="GO:0003723">
    <property type="term" value="F:RNA binding"/>
    <property type="evidence" value="ECO:0007669"/>
    <property type="project" value="InterPro"/>
</dbReference>
<dbReference type="CDD" id="cd18105">
    <property type="entry name" value="SpoU-like_MRM1"/>
    <property type="match status" value="1"/>
</dbReference>
<dbReference type="Pfam" id="PF00588">
    <property type="entry name" value="SpoU_methylase"/>
    <property type="match status" value="1"/>
</dbReference>
<name>A0A8J4GQ07_9CHLO</name>
<evidence type="ECO:0000256" key="2">
    <source>
        <dbReference type="ARBA" id="ARBA00022552"/>
    </source>
</evidence>
<evidence type="ECO:0000259" key="6">
    <source>
        <dbReference type="Pfam" id="PF00588"/>
    </source>
</evidence>
<dbReference type="EMBL" id="BNCQ01000044">
    <property type="protein sequence ID" value="GIM12667.1"/>
    <property type="molecule type" value="Genomic_DNA"/>
</dbReference>
<dbReference type="PANTHER" id="PTHR46103">
    <property type="entry name" value="RRNA METHYLTRANSFERASE 1, MITOCHONDRIAL"/>
    <property type="match status" value="1"/>
</dbReference>
<dbReference type="AlphaFoldDB" id="A0A8J4GQ07"/>
<dbReference type="Gene3D" id="3.40.1280.10">
    <property type="match status" value="1"/>
</dbReference>
<dbReference type="Proteomes" id="UP000722791">
    <property type="component" value="Unassembled WGS sequence"/>
</dbReference>
<dbReference type="SUPFAM" id="SSF75217">
    <property type="entry name" value="alpha/beta knot"/>
    <property type="match status" value="1"/>
</dbReference>
<keyword evidence="5" id="KW-0949">S-adenosyl-L-methionine</keyword>
<evidence type="ECO:0000256" key="3">
    <source>
        <dbReference type="ARBA" id="ARBA00022603"/>
    </source>
</evidence>
<keyword evidence="2" id="KW-0698">rRNA processing</keyword>
<reference evidence="7" key="1">
    <citation type="journal article" date="2021" name="Proc. Natl. Acad. Sci. U.S.A.">
        <title>Three genomes in the algal genus Volvox reveal the fate of a haploid sex-determining region after a transition to homothallism.</title>
        <authorList>
            <person name="Yamamoto K."/>
            <person name="Hamaji T."/>
            <person name="Kawai-Toyooka H."/>
            <person name="Matsuzaki R."/>
            <person name="Takahashi F."/>
            <person name="Nishimura Y."/>
            <person name="Kawachi M."/>
            <person name="Noguchi H."/>
            <person name="Minakuchi Y."/>
            <person name="Umen J.G."/>
            <person name="Toyoda A."/>
            <person name="Nozaki H."/>
        </authorList>
    </citation>
    <scope>NUCLEOTIDE SEQUENCE</scope>
    <source>
        <strain evidence="7">NIES-3785</strain>
    </source>
</reference>
<evidence type="ECO:0000256" key="5">
    <source>
        <dbReference type="ARBA" id="ARBA00022691"/>
    </source>
</evidence>
<comment type="caution">
    <text evidence="7">The sequence shown here is derived from an EMBL/GenBank/DDBJ whole genome shotgun (WGS) entry which is preliminary data.</text>
</comment>
<dbReference type="GO" id="GO:0016435">
    <property type="term" value="F:rRNA (guanine) methyltransferase activity"/>
    <property type="evidence" value="ECO:0007669"/>
    <property type="project" value="TreeGrafter"/>
</dbReference>
<accession>A0A8J4GQ07</accession>